<dbReference type="AlphaFoldDB" id="D3BTB7"/>
<dbReference type="SMART" id="SM00248">
    <property type="entry name" value="ANK"/>
    <property type="match status" value="5"/>
</dbReference>
<keyword evidence="2" id="KW-1185">Reference proteome</keyword>
<proteinExistence type="predicted"/>
<dbReference type="SUPFAM" id="SSF140860">
    <property type="entry name" value="Pseudo ankyrin repeat-like"/>
    <property type="match status" value="1"/>
</dbReference>
<organism evidence="1 2">
    <name type="scientific">Heterostelium pallidum (strain ATCC 26659 / Pp 5 / PN500)</name>
    <name type="common">Cellular slime mold</name>
    <name type="synonym">Polysphondylium pallidum</name>
    <dbReference type="NCBI Taxonomy" id="670386"/>
    <lineage>
        <taxon>Eukaryota</taxon>
        <taxon>Amoebozoa</taxon>
        <taxon>Evosea</taxon>
        <taxon>Eumycetozoa</taxon>
        <taxon>Dictyostelia</taxon>
        <taxon>Acytosteliales</taxon>
        <taxon>Acytosteliaceae</taxon>
        <taxon>Heterostelium</taxon>
    </lineage>
</organism>
<evidence type="ECO:0008006" key="3">
    <source>
        <dbReference type="Google" id="ProtNLM"/>
    </source>
</evidence>
<dbReference type="GeneID" id="31366878"/>
<name>D3BTB7_HETP5</name>
<reference evidence="1 2" key="1">
    <citation type="journal article" date="2011" name="Genome Res.">
        <title>Phylogeny-wide analysis of social amoeba genomes highlights ancient origins for complex intercellular communication.</title>
        <authorList>
            <person name="Heidel A.J."/>
            <person name="Lawal H.M."/>
            <person name="Felder M."/>
            <person name="Schilde C."/>
            <person name="Helps N.R."/>
            <person name="Tunggal B."/>
            <person name="Rivero F."/>
            <person name="John U."/>
            <person name="Schleicher M."/>
            <person name="Eichinger L."/>
            <person name="Platzer M."/>
            <person name="Noegel A.A."/>
            <person name="Schaap P."/>
            <person name="Gloeckner G."/>
        </authorList>
    </citation>
    <scope>NUCLEOTIDE SEQUENCE [LARGE SCALE GENOMIC DNA]</scope>
    <source>
        <strain evidence="2">ATCC 26659 / Pp 5 / PN500</strain>
    </source>
</reference>
<dbReference type="PANTHER" id="PTHR46586">
    <property type="entry name" value="ANKYRIN REPEAT-CONTAINING PROTEIN"/>
    <property type="match status" value="1"/>
</dbReference>
<dbReference type="SUPFAM" id="SSF48403">
    <property type="entry name" value="Ankyrin repeat"/>
    <property type="match status" value="1"/>
</dbReference>
<dbReference type="InterPro" id="IPR036770">
    <property type="entry name" value="Ankyrin_rpt-contain_sf"/>
</dbReference>
<dbReference type="Gene3D" id="1.25.40.20">
    <property type="entry name" value="Ankyrin repeat-containing domain"/>
    <property type="match status" value="2"/>
</dbReference>
<evidence type="ECO:0000313" key="1">
    <source>
        <dbReference type="EMBL" id="EFA75334.1"/>
    </source>
</evidence>
<accession>D3BTB7</accession>
<dbReference type="InterPro" id="IPR052050">
    <property type="entry name" value="SecEffector_AnkRepeat"/>
</dbReference>
<dbReference type="InterPro" id="IPR002110">
    <property type="entry name" value="Ankyrin_rpt"/>
</dbReference>
<dbReference type="PANTHER" id="PTHR46586:SF3">
    <property type="entry name" value="ANKYRIN REPEAT-CONTAINING PROTEIN"/>
    <property type="match status" value="1"/>
</dbReference>
<sequence>MQKDKFLEIFNNCLLNKLIFKYVSDIHGVVTDKEIRKFRWSEVIRNPHVMAGNSYLNELKQHYADHSIYPFLTATFTGAIKCKCFETLKYLVDLVKPISKTEYRHEIQFNNILCCAAEYGSLEMVKYICTEFEKKRLNYYQALVKAPLSGDLEMIKYLHEKLENCDQTRLPISFEEGVSFDSAAKKGRIHMIEWLAENRSNDREESTMYGSAIEGGHLHVVQYLLDINEPLRVSPSLEYDSLFDYSIYCNQLEIAKLLYHNNIRESQVPLMDFAACHGNIEMLKWMKENTTIRGSDIVMDNAALGNHFEVLKWLHENLTESCRYTEVALWLLENQTSANEISISDAVIGGNLEIIKWLFANRTERPTTWAMECAAHLNHMHVIRWLHENIPNSITTDAMDSAARHGDITMLIWLHENRSEGCTGRALKNAISYNHFETMKWLKDNRTEISNLKQSDCQCTIEGFRLSIATGHMDMIEYLLEKHPEFANQQSEPDEFLKNFYSSGDDEMIEFLLDKINFPLDKLKVFHQSIDSDGYPEIPTKLLDDHIEKRSKQFE</sequence>
<evidence type="ECO:0000313" key="2">
    <source>
        <dbReference type="Proteomes" id="UP000001396"/>
    </source>
</evidence>
<dbReference type="EMBL" id="ADBJ01000056">
    <property type="protein sequence ID" value="EFA75334.1"/>
    <property type="molecule type" value="Genomic_DNA"/>
</dbReference>
<gene>
    <name evidence="1" type="ORF">PPL_11410</name>
</gene>
<dbReference type="Proteomes" id="UP000001396">
    <property type="component" value="Unassembled WGS sequence"/>
</dbReference>
<protein>
    <recommendedName>
        <fullName evidence="3">Ankyrin repeat protein</fullName>
    </recommendedName>
</protein>
<dbReference type="InParanoid" id="D3BTB7"/>
<comment type="caution">
    <text evidence="1">The sequence shown here is derived from an EMBL/GenBank/DDBJ whole genome shotgun (WGS) entry which is preliminary data.</text>
</comment>
<dbReference type="RefSeq" id="XP_020427468.1">
    <property type="nucleotide sequence ID" value="XM_020582165.1"/>
</dbReference>